<dbReference type="Proteomes" id="UP001501787">
    <property type="component" value="Unassembled WGS sequence"/>
</dbReference>
<keyword evidence="2" id="KW-0812">Transmembrane</keyword>
<name>A0ABP3FV90_9GAMM</name>
<comment type="caution">
    <text evidence="3">The sequence shown here is derived from an EMBL/GenBank/DDBJ whole genome shotgun (WGS) entry which is preliminary data.</text>
</comment>
<proteinExistence type="predicted"/>
<evidence type="ECO:0000256" key="1">
    <source>
        <dbReference type="SAM" id="MobiDB-lite"/>
    </source>
</evidence>
<organism evidence="3 4">
    <name type="scientific">Psychrobacter aestuarii</name>
    <dbReference type="NCBI Taxonomy" id="556327"/>
    <lineage>
        <taxon>Bacteria</taxon>
        <taxon>Pseudomonadati</taxon>
        <taxon>Pseudomonadota</taxon>
        <taxon>Gammaproteobacteria</taxon>
        <taxon>Moraxellales</taxon>
        <taxon>Moraxellaceae</taxon>
        <taxon>Psychrobacter</taxon>
    </lineage>
</organism>
<keyword evidence="2" id="KW-0472">Membrane</keyword>
<evidence type="ECO:0000313" key="3">
    <source>
        <dbReference type="EMBL" id="GAA0324732.1"/>
    </source>
</evidence>
<feature type="compositionally biased region" description="Low complexity" evidence="1">
    <location>
        <begin position="41"/>
        <end position="61"/>
    </location>
</feature>
<sequence>MQPKHIIIVAVIGIVALVVFNMLNSHSRPDVALIQADISSAPATDSSNTSASTTETATAPSLGEQPKAILDNVHSSLDAAEAKEADKLTQVDGNL</sequence>
<keyword evidence="2" id="KW-1133">Transmembrane helix</keyword>
<dbReference type="EMBL" id="BAAAFR010000008">
    <property type="protein sequence ID" value="GAA0324732.1"/>
    <property type="molecule type" value="Genomic_DNA"/>
</dbReference>
<protein>
    <submittedName>
        <fullName evidence="3">Uncharacterized protein</fullName>
    </submittedName>
</protein>
<accession>A0ABP3FV90</accession>
<evidence type="ECO:0000313" key="4">
    <source>
        <dbReference type="Proteomes" id="UP001501787"/>
    </source>
</evidence>
<feature type="region of interest" description="Disordered" evidence="1">
    <location>
        <begin position="41"/>
        <end position="76"/>
    </location>
</feature>
<reference evidence="4" key="1">
    <citation type="journal article" date="2019" name="Int. J. Syst. Evol. Microbiol.">
        <title>The Global Catalogue of Microorganisms (GCM) 10K type strain sequencing project: providing services to taxonomists for standard genome sequencing and annotation.</title>
        <authorList>
            <consortium name="The Broad Institute Genomics Platform"/>
            <consortium name="The Broad Institute Genome Sequencing Center for Infectious Disease"/>
            <person name="Wu L."/>
            <person name="Ma J."/>
        </authorList>
    </citation>
    <scope>NUCLEOTIDE SEQUENCE [LARGE SCALE GENOMIC DNA]</scope>
    <source>
        <strain evidence="4">JCM 16343</strain>
    </source>
</reference>
<feature type="transmembrane region" description="Helical" evidence="2">
    <location>
        <begin position="6"/>
        <end position="23"/>
    </location>
</feature>
<dbReference type="RefSeq" id="WP_201504432.1">
    <property type="nucleotide sequence ID" value="NZ_BAAAFR010000008.1"/>
</dbReference>
<gene>
    <name evidence="3" type="ORF">GCM10009129_23180</name>
</gene>
<keyword evidence="4" id="KW-1185">Reference proteome</keyword>
<evidence type="ECO:0000256" key="2">
    <source>
        <dbReference type="SAM" id="Phobius"/>
    </source>
</evidence>